<protein>
    <submittedName>
        <fullName evidence="7">Uncharacterized protein</fullName>
    </submittedName>
</protein>
<dbReference type="InterPro" id="IPR001841">
    <property type="entry name" value="Znf_RING"/>
</dbReference>
<feature type="domain" description="B box-type" evidence="6">
    <location>
        <begin position="89"/>
        <end position="130"/>
    </location>
</feature>
<dbReference type="SMART" id="SM00336">
    <property type="entry name" value="BBOX"/>
    <property type="match status" value="1"/>
</dbReference>
<accession>A0AAW0NUH4</accession>
<evidence type="ECO:0000256" key="2">
    <source>
        <dbReference type="ARBA" id="ARBA00022771"/>
    </source>
</evidence>
<dbReference type="Pfam" id="PF13923">
    <property type="entry name" value="zf-C3HC4_2"/>
    <property type="match status" value="1"/>
</dbReference>
<dbReference type="PROSITE" id="PS00518">
    <property type="entry name" value="ZF_RING_1"/>
    <property type="match status" value="1"/>
</dbReference>
<sequence>MASSSFSEDLTCSICLSMFTEPVTLLCGHAFCRECITLSLNTQASCPQCRAPVNMRGHNLQSCYILRSLVEKTKKAAEKKQEYRQDKETGQWMCAEHDEKLKLFCLTDRQLICMICRDAQKHDSHKFKPVSEAAAAVKADLENLVQNICADTNFLKELAQTQIEEVNRTKRRACELRELISDKFEKMMTFLNNKKRELSDKVSCDEAEDINRMTKRLREVEDAITQNKKIKKTAASALEIQDAEQLLKMCSVEEVLSSSAKNFQVEKAELSLGPYESHLQMFVWKEMLQVVEPREERIFLNSHHTSLLVSSDECSAFVCPHEDKYQRQRLPSSVLSYNRFESRHYWKFT</sequence>
<reference evidence="8" key="1">
    <citation type="submission" date="2024-04" db="EMBL/GenBank/DDBJ databases">
        <title>Salinicola lusitanus LLJ914,a marine bacterium isolated from the Okinawa Trough.</title>
        <authorList>
            <person name="Li J."/>
        </authorList>
    </citation>
    <scope>NUCLEOTIDE SEQUENCE [LARGE SCALE GENOMIC DNA]</scope>
</reference>
<dbReference type="PANTHER" id="PTHR24103">
    <property type="entry name" value="E3 UBIQUITIN-PROTEIN LIGASE TRIM"/>
    <property type="match status" value="1"/>
</dbReference>
<dbReference type="InterPro" id="IPR050143">
    <property type="entry name" value="TRIM/RBCC"/>
</dbReference>
<proteinExistence type="predicted"/>
<keyword evidence="1" id="KW-0479">Metal-binding</keyword>
<evidence type="ECO:0000259" key="6">
    <source>
        <dbReference type="PROSITE" id="PS50119"/>
    </source>
</evidence>
<dbReference type="Gene3D" id="3.30.160.60">
    <property type="entry name" value="Classic Zinc Finger"/>
    <property type="match status" value="1"/>
</dbReference>
<keyword evidence="3" id="KW-0862">Zinc</keyword>
<comment type="caution">
    <text evidence="7">The sequence shown here is derived from an EMBL/GenBank/DDBJ whole genome shotgun (WGS) entry which is preliminary data.</text>
</comment>
<dbReference type="PROSITE" id="PS50119">
    <property type="entry name" value="ZF_BBOX"/>
    <property type="match status" value="1"/>
</dbReference>
<evidence type="ECO:0000313" key="7">
    <source>
        <dbReference type="EMBL" id="KAK7899614.1"/>
    </source>
</evidence>
<name>A0AAW0NUH4_9GOBI</name>
<keyword evidence="2 4" id="KW-0863">Zinc-finger</keyword>
<dbReference type="InterPro" id="IPR017907">
    <property type="entry name" value="Znf_RING_CS"/>
</dbReference>
<dbReference type="SMART" id="SM00184">
    <property type="entry name" value="RING"/>
    <property type="match status" value="1"/>
</dbReference>
<dbReference type="AlphaFoldDB" id="A0AAW0NUH4"/>
<gene>
    <name evidence="7" type="ORF">WMY93_020467</name>
</gene>
<evidence type="ECO:0000256" key="1">
    <source>
        <dbReference type="ARBA" id="ARBA00022723"/>
    </source>
</evidence>
<dbReference type="InterPro" id="IPR013083">
    <property type="entry name" value="Znf_RING/FYVE/PHD"/>
</dbReference>
<dbReference type="InterPro" id="IPR000315">
    <property type="entry name" value="Znf_B-box"/>
</dbReference>
<evidence type="ECO:0000313" key="8">
    <source>
        <dbReference type="Proteomes" id="UP001460270"/>
    </source>
</evidence>
<keyword evidence="8" id="KW-1185">Reference proteome</keyword>
<evidence type="ECO:0000256" key="4">
    <source>
        <dbReference type="PROSITE-ProRule" id="PRU00024"/>
    </source>
</evidence>
<dbReference type="Proteomes" id="UP001460270">
    <property type="component" value="Unassembled WGS sequence"/>
</dbReference>
<dbReference type="SUPFAM" id="SSF57850">
    <property type="entry name" value="RING/U-box"/>
    <property type="match status" value="1"/>
</dbReference>
<dbReference type="Gene3D" id="3.30.40.10">
    <property type="entry name" value="Zinc/RING finger domain, C3HC4 (zinc finger)"/>
    <property type="match status" value="1"/>
</dbReference>
<feature type="domain" description="RING-type" evidence="5">
    <location>
        <begin position="12"/>
        <end position="50"/>
    </location>
</feature>
<evidence type="ECO:0000259" key="5">
    <source>
        <dbReference type="PROSITE" id="PS50089"/>
    </source>
</evidence>
<dbReference type="SUPFAM" id="SSF57845">
    <property type="entry name" value="B-box zinc-binding domain"/>
    <property type="match status" value="1"/>
</dbReference>
<evidence type="ECO:0000256" key="3">
    <source>
        <dbReference type="ARBA" id="ARBA00022833"/>
    </source>
</evidence>
<dbReference type="CDD" id="cd19800">
    <property type="entry name" value="Bbox2_xNF7-like"/>
    <property type="match status" value="1"/>
</dbReference>
<dbReference type="GO" id="GO:0008270">
    <property type="term" value="F:zinc ion binding"/>
    <property type="evidence" value="ECO:0007669"/>
    <property type="project" value="UniProtKB-KW"/>
</dbReference>
<dbReference type="Pfam" id="PF00643">
    <property type="entry name" value="zf-B_box"/>
    <property type="match status" value="1"/>
</dbReference>
<dbReference type="EMBL" id="JBBPFD010000014">
    <property type="protein sequence ID" value="KAK7899614.1"/>
    <property type="molecule type" value="Genomic_DNA"/>
</dbReference>
<organism evidence="7 8">
    <name type="scientific">Mugilogobius chulae</name>
    <name type="common">yellowstripe goby</name>
    <dbReference type="NCBI Taxonomy" id="88201"/>
    <lineage>
        <taxon>Eukaryota</taxon>
        <taxon>Metazoa</taxon>
        <taxon>Chordata</taxon>
        <taxon>Craniata</taxon>
        <taxon>Vertebrata</taxon>
        <taxon>Euteleostomi</taxon>
        <taxon>Actinopterygii</taxon>
        <taxon>Neopterygii</taxon>
        <taxon>Teleostei</taxon>
        <taxon>Neoteleostei</taxon>
        <taxon>Acanthomorphata</taxon>
        <taxon>Gobiaria</taxon>
        <taxon>Gobiiformes</taxon>
        <taxon>Gobioidei</taxon>
        <taxon>Gobiidae</taxon>
        <taxon>Gobionellinae</taxon>
        <taxon>Mugilogobius</taxon>
    </lineage>
</organism>
<dbReference type="PROSITE" id="PS50089">
    <property type="entry name" value="ZF_RING_2"/>
    <property type="match status" value="1"/>
</dbReference>